<name>A0ACB8B1G1_9AGAM</name>
<organism evidence="1 2">
    <name type="scientific">Leucogyrophana mollusca</name>
    <dbReference type="NCBI Taxonomy" id="85980"/>
    <lineage>
        <taxon>Eukaryota</taxon>
        <taxon>Fungi</taxon>
        <taxon>Dikarya</taxon>
        <taxon>Basidiomycota</taxon>
        <taxon>Agaricomycotina</taxon>
        <taxon>Agaricomycetes</taxon>
        <taxon>Agaricomycetidae</taxon>
        <taxon>Boletales</taxon>
        <taxon>Boletales incertae sedis</taxon>
        <taxon>Leucogyrophana</taxon>
    </lineage>
</organism>
<evidence type="ECO:0000313" key="2">
    <source>
        <dbReference type="Proteomes" id="UP000790709"/>
    </source>
</evidence>
<protein>
    <submittedName>
        <fullName evidence="1">Uncharacterized protein</fullName>
    </submittedName>
</protein>
<reference evidence="1" key="1">
    <citation type="journal article" date="2021" name="New Phytol.">
        <title>Evolutionary innovations through gain and loss of genes in the ectomycorrhizal Boletales.</title>
        <authorList>
            <person name="Wu G."/>
            <person name="Miyauchi S."/>
            <person name="Morin E."/>
            <person name="Kuo A."/>
            <person name="Drula E."/>
            <person name="Varga T."/>
            <person name="Kohler A."/>
            <person name="Feng B."/>
            <person name="Cao Y."/>
            <person name="Lipzen A."/>
            <person name="Daum C."/>
            <person name="Hundley H."/>
            <person name="Pangilinan J."/>
            <person name="Johnson J."/>
            <person name="Barry K."/>
            <person name="LaButti K."/>
            <person name="Ng V."/>
            <person name="Ahrendt S."/>
            <person name="Min B."/>
            <person name="Choi I.G."/>
            <person name="Park H."/>
            <person name="Plett J.M."/>
            <person name="Magnuson J."/>
            <person name="Spatafora J.W."/>
            <person name="Nagy L.G."/>
            <person name="Henrissat B."/>
            <person name="Grigoriev I.V."/>
            <person name="Yang Z.L."/>
            <person name="Xu J."/>
            <person name="Martin F.M."/>
        </authorList>
    </citation>
    <scope>NUCLEOTIDE SEQUENCE</scope>
    <source>
        <strain evidence="1">KUC20120723A-06</strain>
    </source>
</reference>
<keyword evidence="2" id="KW-1185">Reference proteome</keyword>
<sequence length="660" mass="69181">MNRPGQPPQRPPSLAPPAGLSSQFRSPYPTSQYTLPQRNYPTPTLQQQNTHRTPTVPQSPFLQTRQQAQAASFPFSSSAGVLGQNGTSSMPPHMSHNPPAATPGNAPSVSSTSEVGFDPSDFPALGSLAQSATPNPTSITASNTNSSNSALPSSATTNTAPGSTAASYATQAGQSGSTVPTGGAQARDFGPDDFPALGGQQGQQAIGTQNQSQPQSQSQNSENHSMSHPPGLNGFSDPHRTNLLGSLTSGGQQPGSAGLGTSPGGTQQPGTPGMLNLRGIHPGFQTQSEAEKQRQNYALKLNQASHAAWNGPNTNLPTSQPNGSAQQGQASSQQAPQGQNSTGQPPAQSQAQNNSAQPQAQSQPQQHLSAPPGVPPPGVSPYISNGSHHMQHPHAQTQGHQLNPHSSQLHNPTQAQNPHPQLHNQPQHHPQTPAQQVLMSAADRWGLLGLLAMIKNAGVDADGGLSSVGTDLGAVGLDMGFEGNLYSTFITPWADQSAAHSVEPDFHLPSCYNVQPPAPGPAKAGAFSDETLFFMFYSSPRDALQEVAAQELWNRNWRYHKDLRIWITKESGSAPSAKIPGGEAGTYTWWDPEAWGKERKEMSVRYSDLEEKNVPAFVMGPGLVLAQPGQGVPTQQAQAATGQPGVGQAVGQPRLQMAGV</sequence>
<dbReference type="EMBL" id="MU266699">
    <property type="protein sequence ID" value="KAH7919066.1"/>
    <property type="molecule type" value="Genomic_DNA"/>
</dbReference>
<proteinExistence type="predicted"/>
<comment type="caution">
    <text evidence="1">The sequence shown here is derived from an EMBL/GenBank/DDBJ whole genome shotgun (WGS) entry which is preliminary data.</text>
</comment>
<gene>
    <name evidence="1" type="ORF">BV22DRAFT_1041246</name>
</gene>
<evidence type="ECO:0000313" key="1">
    <source>
        <dbReference type="EMBL" id="KAH7919066.1"/>
    </source>
</evidence>
<accession>A0ACB8B1G1</accession>
<dbReference type="Proteomes" id="UP000790709">
    <property type="component" value="Unassembled WGS sequence"/>
</dbReference>